<feature type="transmembrane region" description="Helical" evidence="1">
    <location>
        <begin position="16"/>
        <end position="43"/>
    </location>
</feature>
<keyword evidence="1" id="KW-1133">Transmembrane helix</keyword>
<keyword evidence="3" id="KW-1185">Reference proteome</keyword>
<comment type="caution">
    <text evidence="2">The sequence shown here is derived from an EMBL/GenBank/DDBJ whole genome shotgun (WGS) entry which is preliminary data.</text>
</comment>
<dbReference type="Proteomes" id="UP001529380">
    <property type="component" value="Unassembled WGS sequence"/>
</dbReference>
<organism evidence="2 3">
    <name type="scientific">Allofournierella massiliensis</name>
    <dbReference type="NCBI Taxonomy" id="1650663"/>
    <lineage>
        <taxon>Bacteria</taxon>
        <taxon>Bacillati</taxon>
        <taxon>Bacillota</taxon>
        <taxon>Clostridia</taxon>
        <taxon>Eubacteriales</taxon>
        <taxon>Oscillospiraceae</taxon>
        <taxon>Allofournierella</taxon>
    </lineage>
</organism>
<evidence type="ECO:0008006" key="4">
    <source>
        <dbReference type="Google" id="ProtNLM"/>
    </source>
</evidence>
<name>A0ABT7UNS8_9FIRM</name>
<reference evidence="3" key="2">
    <citation type="submission" date="2023-06" db="EMBL/GenBank/DDBJ databases">
        <title>Identification and characterization of horizontal gene transfer across gut microbiota members of farm animals based on homology search.</title>
        <authorList>
            <person name="Zeman M."/>
            <person name="Kubasova T."/>
            <person name="Jahodarova E."/>
            <person name="Nykrynova M."/>
            <person name="Rychlik I."/>
        </authorList>
    </citation>
    <scope>NUCLEOTIDE SEQUENCE [LARGE SCALE GENOMIC DNA]</scope>
    <source>
        <strain evidence="3">ET340</strain>
    </source>
</reference>
<protein>
    <recommendedName>
        <fullName evidence="4">Polyketide cyclase/dehydrase/lipid transport protein</fullName>
    </recommendedName>
</protein>
<dbReference type="RefSeq" id="WP_289599297.1">
    <property type="nucleotide sequence ID" value="NZ_JAUDCL010000005.1"/>
</dbReference>
<evidence type="ECO:0000313" key="2">
    <source>
        <dbReference type="EMBL" id="MDM8200537.1"/>
    </source>
</evidence>
<evidence type="ECO:0000256" key="1">
    <source>
        <dbReference type="SAM" id="Phobius"/>
    </source>
</evidence>
<keyword evidence="1" id="KW-0472">Membrane</keyword>
<dbReference type="EMBL" id="JAUDCL010000005">
    <property type="protein sequence ID" value="MDM8200537.1"/>
    <property type="molecule type" value="Genomic_DNA"/>
</dbReference>
<proteinExistence type="predicted"/>
<reference evidence="2 3" key="3">
    <citation type="submission" date="2023-06" db="EMBL/GenBank/DDBJ databases">
        <authorList>
            <person name="Zeman M."/>
            <person name="Kubasova T."/>
            <person name="Jahodarova E."/>
            <person name="Nykrynova M."/>
            <person name="Rychlik I."/>
        </authorList>
    </citation>
    <scope>NUCLEOTIDE SEQUENCE [LARGE SCALE GENOMIC DNA]</scope>
    <source>
        <strain evidence="2 3">ET340</strain>
    </source>
</reference>
<reference evidence="2 3" key="1">
    <citation type="submission" date="2023-06" db="EMBL/GenBank/DDBJ databases">
        <title>Identification and characterization of horizontal gene transfer across gut microbiota members of farm animals based on homology search.</title>
        <authorList>
            <person name="Schwarzerova J."/>
            <person name="Nykrynova M."/>
            <person name="Jureckova K."/>
            <person name="Cejkova D."/>
            <person name="Rychlik I."/>
        </authorList>
    </citation>
    <scope>NUCLEOTIDE SEQUENCE [LARGE SCALE GENOMIC DNA]</scope>
    <source>
        <strain evidence="2 3">ET340</strain>
    </source>
</reference>
<sequence length="177" mass="20593">MRFPVGFRWFPFSGSAMLWLILFLAAVCLVLLIQYIIGLVPLLKKVPKQAVLEKKRTYFSPLPVPQLWEQLTQKTSNDLFRSYELIDWGDEFSKSIFLDIESFAPCRSLYNPWAFVPVKNLNWFIDCTSDQTTQQTLVELTWNGSPLLFALFGRFFIHYTDQFLAQKISAAAKPLQR</sequence>
<keyword evidence="1" id="KW-0812">Transmembrane</keyword>
<evidence type="ECO:0000313" key="3">
    <source>
        <dbReference type="Proteomes" id="UP001529380"/>
    </source>
</evidence>
<accession>A0ABT7UNS8</accession>
<gene>
    <name evidence="2" type="ORF">QUW08_04400</name>
</gene>